<dbReference type="GO" id="GO:0005524">
    <property type="term" value="F:ATP binding"/>
    <property type="evidence" value="ECO:0007669"/>
    <property type="project" value="InterPro"/>
</dbReference>
<dbReference type="CDD" id="cd01131">
    <property type="entry name" value="PilT"/>
    <property type="match status" value="1"/>
</dbReference>
<comment type="caution">
    <text evidence="3">The sequence shown here is derived from an EMBL/GenBank/DDBJ whole genome shotgun (WGS) entry which is preliminary data.</text>
</comment>
<dbReference type="InterPro" id="IPR006321">
    <property type="entry name" value="PilT/PilU"/>
</dbReference>
<dbReference type="InterPro" id="IPR001482">
    <property type="entry name" value="T2SS/T4SS_dom"/>
</dbReference>
<feature type="domain" description="Bacterial type II secretion system protein E" evidence="2">
    <location>
        <begin position="11"/>
        <end position="281"/>
    </location>
</feature>
<name>A0A1F5WP41_9BACT</name>
<proteinExistence type="inferred from homology"/>
<accession>A0A1F5WP41</accession>
<evidence type="ECO:0000313" key="4">
    <source>
        <dbReference type="Proteomes" id="UP000177723"/>
    </source>
</evidence>
<comment type="similarity">
    <text evidence="1">Belongs to the GSP E family.</text>
</comment>
<dbReference type="GO" id="GO:0016887">
    <property type="term" value="F:ATP hydrolysis activity"/>
    <property type="evidence" value="ECO:0007669"/>
    <property type="project" value="InterPro"/>
</dbReference>
<evidence type="ECO:0000256" key="1">
    <source>
        <dbReference type="ARBA" id="ARBA00006611"/>
    </source>
</evidence>
<evidence type="ECO:0000259" key="2">
    <source>
        <dbReference type="Pfam" id="PF00437"/>
    </source>
</evidence>
<dbReference type="InterPro" id="IPR050921">
    <property type="entry name" value="T4SS_GSP_E_ATPase"/>
</dbReference>
<dbReference type="SUPFAM" id="SSF52540">
    <property type="entry name" value="P-loop containing nucleoside triphosphate hydrolases"/>
    <property type="match status" value="1"/>
</dbReference>
<dbReference type="PANTHER" id="PTHR30486:SF16">
    <property type="entry name" value="TWITCHING MOTILITY PROTEIN PILT"/>
    <property type="match status" value="1"/>
</dbReference>
<protein>
    <submittedName>
        <fullName evidence="3">Type IV pili twitching motility protein PilT</fullName>
    </submittedName>
</protein>
<dbReference type="Pfam" id="PF00437">
    <property type="entry name" value="T2SSE"/>
    <property type="match status" value="1"/>
</dbReference>
<dbReference type="Gene3D" id="3.30.450.90">
    <property type="match status" value="1"/>
</dbReference>
<gene>
    <name evidence="3" type="ORF">A3F23_01640</name>
</gene>
<dbReference type="NCBIfam" id="TIGR01420">
    <property type="entry name" value="pilT_fam"/>
    <property type="match status" value="1"/>
</dbReference>
<evidence type="ECO:0000313" key="3">
    <source>
        <dbReference type="EMBL" id="OGF77426.1"/>
    </source>
</evidence>
<dbReference type="AlphaFoldDB" id="A0A1F5WP41"/>
<organism evidence="3 4">
    <name type="scientific">Candidatus Giovannonibacteria bacterium RIFCSPHIGHO2_12_FULL_43_15</name>
    <dbReference type="NCBI Taxonomy" id="1798341"/>
    <lineage>
        <taxon>Bacteria</taxon>
        <taxon>Candidatus Giovannoniibacteriota</taxon>
    </lineage>
</organism>
<dbReference type="EMBL" id="MFHT01000018">
    <property type="protein sequence ID" value="OGF77426.1"/>
    <property type="molecule type" value="Genomic_DNA"/>
</dbReference>
<dbReference type="Proteomes" id="UP000177723">
    <property type="component" value="Unassembled WGS sequence"/>
</dbReference>
<dbReference type="InterPro" id="IPR027417">
    <property type="entry name" value="P-loop_NTPase"/>
</dbReference>
<sequence>MAGVKNYDSELKDLIEAVLREQASDLHISVSRHPTLRIDGKLTPLEKKPVLIPEDAKGLVFAMMDEKARERFIEDKELDFSYNYQEKARFRVNAFFERGFVAAALRLVPMDIKTLTDLNLPENLLDFVRKKQGFFLVVGPTGHGKSTTLASLINYINHERYEHILTIEDPVEFLFTQDKSIIDQREVGFDTKGFHKALRSMFRQDVNVGMIGEMRDHETISAAVTAAETGHLILSSLHTNNAAQTIDRIIDAFPSTQQNQIRSQLSMSLLGIFSQRLVPRISGGLIPAYEILIANTAVRNLIRENKVHEIDIVIETSSELGMITLNKSLAVLVEGREITLETALAYSLDQKGLGHLLGKKL</sequence>
<dbReference type="PANTHER" id="PTHR30486">
    <property type="entry name" value="TWITCHING MOTILITY PROTEIN PILT"/>
    <property type="match status" value="1"/>
</dbReference>
<reference evidence="3 4" key="1">
    <citation type="journal article" date="2016" name="Nat. Commun.">
        <title>Thousands of microbial genomes shed light on interconnected biogeochemical processes in an aquifer system.</title>
        <authorList>
            <person name="Anantharaman K."/>
            <person name="Brown C.T."/>
            <person name="Hug L.A."/>
            <person name="Sharon I."/>
            <person name="Castelle C.J."/>
            <person name="Probst A.J."/>
            <person name="Thomas B.C."/>
            <person name="Singh A."/>
            <person name="Wilkins M.J."/>
            <person name="Karaoz U."/>
            <person name="Brodie E.L."/>
            <person name="Williams K.H."/>
            <person name="Hubbard S.S."/>
            <person name="Banfield J.F."/>
        </authorList>
    </citation>
    <scope>NUCLEOTIDE SEQUENCE [LARGE SCALE GENOMIC DNA]</scope>
</reference>
<dbReference type="Gene3D" id="3.40.50.300">
    <property type="entry name" value="P-loop containing nucleotide triphosphate hydrolases"/>
    <property type="match status" value="1"/>
</dbReference>